<dbReference type="InterPro" id="IPR009000">
    <property type="entry name" value="Transl_B-barrel_sf"/>
</dbReference>
<dbReference type="InterPro" id="IPR009022">
    <property type="entry name" value="EFG_III"/>
</dbReference>
<dbReference type="Pfam" id="PF00679">
    <property type="entry name" value="EFG_C"/>
    <property type="match status" value="1"/>
</dbReference>
<name>A0A1H3YKL7_9ACTO</name>
<dbReference type="GO" id="GO:0003746">
    <property type="term" value="F:translation elongation factor activity"/>
    <property type="evidence" value="ECO:0007669"/>
    <property type="project" value="UniProtKB-UniRule"/>
</dbReference>
<keyword evidence="5 7" id="KW-0342">GTP-binding</keyword>
<dbReference type="Pfam" id="PF03144">
    <property type="entry name" value="GTP_EFTU_D2"/>
    <property type="match status" value="1"/>
</dbReference>
<dbReference type="Gene3D" id="3.40.50.300">
    <property type="entry name" value="P-loop containing nucleotide triphosphate hydrolases"/>
    <property type="match status" value="1"/>
</dbReference>
<dbReference type="Gene3D" id="3.30.70.870">
    <property type="entry name" value="Elongation Factor G (Translational Gtpase), domain 3"/>
    <property type="match status" value="1"/>
</dbReference>
<dbReference type="InterPro" id="IPR035649">
    <property type="entry name" value="EFG_V"/>
</dbReference>
<dbReference type="CDD" id="cd04088">
    <property type="entry name" value="EFG_mtEFG_II"/>
    <property type="match status" value="1"/>
</dbReference>
<dbReference type="PANTHER" id="PTHR43261">
    <property type="entry name" value="TRANSLATION ELONGATION FACTOR G-RELATED"/>
    <property type="match status" value="1"/>
</dbReference>
<dbReference type="InterPro" id="IPR035647">
    <property type="entry name" value="EFG_III/V"/>
</dbReference>
<evidence type="ECO:0000313" key="10">
    <source>
        <dbReference type="EMBL" id="SEA12096.1"/>
    </source>
</evidence>
<dbReference type="Gene3D" id="2.40.30.10">
    <property type="entry name" value="Translation factors"/>
    <property type="match status" value="1"/>
</dbReference>
<dbReference type="PANTHER" id="PTHR43261:SF1">
    <property type="entry name" value="RIBOSOME-RELEASING FACTOR 2, MITOCHONDRIAL"/>
    <property type="match status" value="1"/>
</dbReference>
<feature type="binding site" evidence="7">
    <location>
        <begin position="19"/>
        <end position="26"/>
    </location>
    <ligand>
        <name>GTP</name>
        <dbReference type="ChEBI" id="CHEBI:37565"/>
    </ligand>
</feature>
<dbReference type="FunFam" id="3.30.70.870:FF:000001">
    <property type="entry name" value="Elongation factor G"/>
    <property type="match status" value="1"/>
</dbReference>
<dbReference type="CDD" id="cd01886">
    <property type="entry name" value="EF-G"/>
    <property type="match status" value="1"/>
</dbReference>
<dbReference type="Pfam" id="PF14492">
    <property type="entry name" value="EFG_III"/>
    <property type="match status" value="1"/>
</dbReference>
<feature type="binding site" evidence="7">
    <location>
        <begin position="83"/>
        <end position="87"/>
    </location>
    <ligand>
        <name>GTP</name>
        <dbReference type="ChEBI" id="CHEBI:37565"/>
    </ligand>
</feature>
<dbReference type="GO" id="GO:0005737">
    <property type="term" value="C:cytoplasm"/>
    <property type="evidence" value="ECO:0007669"/>
    <property type="project" value="UniProtKB-SubCell"/>
</dbReference>
<dbReference type="GO" id="GO:0005525">
    <property type="term" value="F:GTP binding"/>
    <property type="evidence" value="ECO:0007669"/>
    <property type="project" value="UniProtKB-UniRule"/>
</dbReference>
<dbReference type="Proteomes" id="UP000199288">
    <property type="component" value="Unassembled WGS sequence"/>
</dbReference>
<protein>
    <recommendedName>
        <fullName evidence="7 8">Elongation factor G</fullName>
        <shortName evidence="7">EF-G</shortName>
    </recommendedName>
</protein>
<dbReference type="CDD" id="cd16262">
    <property type="entry name" value="EFG_III"/>
    <property type="match status" value="1"/>
</dbReference>
<dbReference type="Gene3D" id="3.30.70.240">
    <property type="match status" value="1"/>
</dbReference>
<evidence type="ECO:0000256" key="7">
    <source>
        <dbReference type="HAMAP-Rule" id="MF_00054"/>
    </source>
</evidence>
<dbReference type="Gene3D" id="3.30.230.10">
    <property type="match status" value="1"/>
</dbReference>
<keyword evidence="11" id="KW-1185">Reference proteome</keyword>
<keyword evidence="2 7" id="KW-0547">Nucleotide-binding</keyword>
<dbReference type="FunFam" id="2.40.30.10:FF:000006">
    <property type="entry name" value="Elongation factor G"/>
    <property type="match status" value="1"/>
</dbReference>
<dbReference type="InterPro" id="IPR031157">
    <property type="entry name" value="G_TR_CS"/>
</dbReference>
<feature type="binding site" evidence="7">
    <location>
        <begin position="137"/>
        <end position="140"/>
    </location>
    <ligand>
        <name>GTP</name>
        <dbReference type="ChEBI" id="CHEBI:37565"/>
    </ligand>
</feature>
<proteinExistence type="inferred from homology"/>
<evidence type="ECO:0000256" key="8">
    <source>
        <dbReference type="NCBIfam" id="TIGR00484"/>
    </source>
</evidence>
<dbReference type="FunFam" id="3.30.70.240:FF:000001">
    <property type="entry name" value="Elongation factor G"/>
    <property type="match status" value="1"/>
</dbReference>
<gene>
    <name evidence="7" type="primary">fusA</name>
    <name evidence="10" type="ORF">SAMN02910418_00919</name>
</gene>
<reference evidence="11" key="1">
    <citation type="submission" date="2016-10" db="EMBL/GenBank/DDBJ databases">
        <authorList>
            <person name="Varghese N."/>
            <person name="Submissions S."/>
        </authorList>
    </citation>
    <scope>NUCLEOTIDE SEQUENCE [LARGE SCALE GENOMIC DNA]</scope>
    <source>
        <strain evidence="11">KPR-1</strain>
    </source>
</reference>
<evidence type="ECO:0000256" key="1">
    <source>
        <dbReference type="ARBA" id="ARBA00005870"/>
    </source>
</evidence>
<dbReference type="SUPFAM" id="SSF54980">
    <property type="entry name" value="EF-G C-terminal domain-like"/>
    <property type="match status" value="2"/>
</dbReference>
<dbReference type="NCBIfam" id="TIGR00484">
    <property type="entry name" value="EF-G"/>
    <property type="match status" value="1"/>
</dbReference>
<dbReference type="InterPro" id="IPR041095">
    <property type="entry name" value="EFG_II"/>
</dbReference>
<feature type="domain" description="Tr-type G" evidence="9">
    <location>
        <begin position="10"/>
        <end position="291"/>
    </location>
</feature>
<dbReference type="NCBIfam" id="TIGR00231">
    <property type="entry name" value="small_GTP"/>
    <property type="match status" value="1"/>
</dbReference>
<sequence>MALDVLTDLTKVRNIGIMAHIDAGKTTTTERILFYTGINYKIGETHDGASTMDWMEQEQERGITITSAATTCYWKDHQINIIDTPGHVDFTVEVERSLRVLDGAVAVFDGKEGVEPQSETVWRQADKYNVPRLCFINKMDKLGADFYYSVQTIKDRLKATPLVMQIPIGAESDFQGVVDLVEMKALYFPEKDADGNDSFGTVIDEREIPAELQAKAEEMRAELVETVAEADEELMEKFFEDGELSIDEIRRGVRALTIAGDAYPVFCGTAFKNKGVQPVLDAVLYYLPSPLEVPAIQGHKPGDEDVTMERKPSEDEPFSALAFKVAAHPFFGKLTYVRVYSGIAQQGAQVLNSTKGKRERVGKLFQMHSNKENPVEEAHAGHIYAFIGLKDTTTGDTLCAQDAPIILESMTFPEPVIHVAIEPKTKGDQEKLGTAIQKLAEEDPTFTVRLDDETGQTVIGGMGELHLDVLVDRMRREFKVEANVGKPQVAYRETIRRPVEKVEYTHKKQTGGSGQFAKVQVTFEPLDTAEGETYEFANAVTGGRVPREYIPSVDAGIQDAMQLGILAGYPLVGIKATLIDGAYHDVDSSEMAFKIAGSMVLKEGARRADPVLLEPMMAVEVRTPEEYMGDVIGDLNSRRGMIQSMEDATGVKVVRALVPLSSMFGYVGDLRSKTQGRAVYSMQFDSYAEVPRNVAEEIIQKTRGE</sequence>
<dbReference type="InterPro" id="IPR047872">
    <property type="entry name" value="EFG_IV"/>
</dbReference>
<dbReference type="InterPro" id="IPR020568">
    <property type="entry name" value="Ribosomal_Su5_D2-typ_SF"/>
</dbReference>
<dbReference type="SUPFAM" id="SSF54211">
    <property type="entry name" value="Ribosomal protein S5 domain 2-like"/>
    <property type="match status" value="1"/>
</dbReference>
<dbReference type="HAMAP" id="MF_00054_B">
    <property type="entry name" value="EF_G_EF_2_B"/>
    <property type="match status" value="1"/>
</dbReference>
<dbReference type="PRINTS" id="PR00315">
    <property type="entry name" value="ELONGATNFCT"/>
</dbReference>
<evidence type="ECO:0000259" key="9">
    <source>
        <dbReference type="PROSITE" id="PS51722"/>
    </source>
</evidence>
<dbReference type="Pfam" id="PF00009">
    <property type="entry name" value="GTP_EFTU"/>
    <property type="match status" value="1"/>
</dbReference>
<comment type="subcellular location">
    <subcellularLocation>
        <location evidence="7">Cytoplasm</location>
    </subcellularLocation>
</comment>
<keyword evidence="4 7" id="KW-0648">Protein biosynthesis</keyword>
<dbReference type="GO" id="GO:0003924">
    <property type="term" value="F:GTPase activity"/>
    <property type="evidence" value="ECO:0007669"/>
    <property type="project" value="InterPro"/>
</dbReference>
<dbReference type="InterPro" id="IPR005225">
    <property type="entry name" value="Small_GTP-bd"/>
</dbReference>
<evidence type="ECO:0000256" key="4">
    <source>
        <dbReference type="ARBA" id="ARBA00022917"/>
    </source>
</evidence>
<dbReference type="FunFam" id="3.40.50.300:FF:000029">
    <property type="entry name" value="Elongation factor G"/>
    <property type="match status" value="1"/>
</dbReference>
<comment type="function">
    <text evidence="6 7">Catalyzes the GTP-dependent ribosomal translocation step during translation elongation. During this step, the ribosome changes from the pre-translocational (PRE) to the post-translocational (POST) state as the newly formed A-site-bound peptidyl-tRNA and P-site-bound deacylated tRNA move to the P and E sites, respectively. Catalyzes the coordinated movement of the two tRNA molecules, the mRNA and conformational changes in the ribosome.</text>
</comment>
<dbReference type="InterPro" id="IPR014721">
    <property type="entry name" value="Ribsml_uS5_D2-typ_fold_subgr"/>
</dbReference>
<dbReference type="SMART" id="SM00889">
    <property type="entry name" value="EFG_IV"/>
    <property type="match status" value="1"/>
</dbReference>
<dbReference type="CDD" id="cd01434">
    <property type="entry name" value="EFG_mtEFG1_IV"/>
    <property type="match status" value="1"/>
</dbReference>
<evidence type="ECO:0000256" key="6">
    <source>
        <dbReference type="ARBA" id="ARBA00024731"/>
    </source>
</evidence>
<evidence type="ECO:0000256" key="3">
    <source>
        <dbReference type="ARBA" id="ARBA00022768"/>
    </source>
</evidence>
<accession>A0A1H3YKL7</accession>
<dbReference type="AlphaFoldDB" id="A0A1H3YKL7"/>
<dbReference type="InterPro" id="IPR000640">
    <property type="entry name" value="EFG_V-like"/>
</dbReference>
<dbReference type="GO" id="GO:0032790">
    <property type="term" value="P:ribosome disassembly"/>
    <property type="evidence" value="ECO:0007669"/>
    <property type="project" value="TreeGrafter"/>
</dbReference>
<dbReference type="PROSITE" id="PS00301">
    <property type="entry name" value="G_TR_1"/>
    <property type="match status" value="1"/>
</dbReference>
<dbReference type="PROSITE" id="PS51722">
    <property type="entry name" value="G_TR_2"/>
    <property type="match status" value="1"/>
</dbReference>
<dbReference type="RefSeq" id="WP_092562804.1">
    <property type="nucleotide sequence ID" value="NZ_FNQV01000005.1"/>
</dbReference>
<dbReference type="SUPFAM" id="SSF50447">
    <property type="entry name" value="Translation proteins"/>
    <property type="match status" value="1"/>
</dbReference>
<dbReference type="EMBL" id="FNQV01000005">
    <property type="protein sequence ID" value="SEA12096.1"/>
    <property type="molecule type" value="Genomic_DNA"/>
</dbReference>
<evidence type="ECO:0000256" key="5">
    <source>
        <dbReference type="ARBA" id="ARBA00023134"/>
    </source>
</evidence>
<dbReference type="SMART" id="SM00838">
    <property type="entry name" value="EFG_C"/>
    <property type="match status" value="1"/>
</dbReference>
<dbReference type="InterPro" id="IPR027417">
    <property type="entry name" value="P-loop_NTPase"/>
</dbReference>
<dbReference type="InterPro" id="IPR004540">
    <property type="entry name" value="Transl_elong_EFG/EF2"/>
</dbReference>
<evidence type="ECO:0000313" key="11">
    <source>
        <dbReference type="Proteomes" id="UP000199288"/>
    </source>
</evidence>
<dbReference type="InterPro" id="IPR004161">
    <property type="entry name" value="EFTu-like_2"/>
</dbReference>
<dbReference type="InterPro" id="IPR000795">
    <property type="entry name" value="T_Tr_GTP-bd_dom"/>
</dbReference>
<dbReference type="NCBIfam" id="NF009381">
    <property type="entry name" value="PRK12740.1-5"/>
    <property type="match status" value="1"/>
</dbReference>
<evidence type="ECO:0000256" key="2">
    <source>
        <dbReference type="ARBA" id="ARBA00022741"/>
    </source>
</evidence>
<dbReference type="FunFam" id="3.30.230.10:FF:000003">
    <property type="entry name" value="Elongation factor G"/>
    <property type="match status" value="1"/>
</dbReference>
<keyword evidence="7" id="KW-0963">Cytoplasm</keyword>
<organism evidence="10 11">
    <name type="scientific">Bowdeniella nasicola</name>
    <dbReference type="NCBI Taxonomy" id="208480"/>
    <lineage>
        <taxon>Bacteria</taxon>
        <taxon>Bacillati</taxon>
        <taxon>Actinomycetota</taxon>
        <taxon>Actinomycetes</taxon>
        <taxon>Actinomycetales</taxon>
        <taxon>Actinomycetaceae</taxon>
        <taxon>Bowdeniella</taxon>
    </lineage>
</organism>
<dbReference type="OrthoDB" id="9801472at2"/>
<dbReference type="SUPFAM" id="SSF52540">
    <property type="entry name" value="P-loop containing nucleoside triphosphate hydrolases"/>
    <property type="match status" value="1"/>
</dbReference>
<dbReference type="InterPro" id="IPR005517">
    <property type="entry name" value="Transl_elong_EFG/EF2_IV"/>
</dbReference>
<comment type="similarity">
    <text evidence="1 7">Belongs to the TRAFAC class translation factor GTPase superfamily. Classic translation factor GTPase family. EF-G/EF-2 subfamily.</text>
</comment>
<dbReference type="CDD" id="cd03713">
    <property type="entry name" value="EFG_mtEFG_C"/>
    <property type="match status" value="1"/>
</dbReference>
<keyword evidence="3 7" id="KW-0251">Elongation factor</keyword>
<dbReference type="Pfam" id="PF03764">
    <property type="entry name" value="EFG_IV"/>
    <property type="match status" value="1"/>
</dbReference>